<gene>
    <name evidence="2" type="ORF">F969_03527</name>
</gene>
<accession>N8WQQ5</accession>
<comment type="caution">
    <text evidence="2">The sequence shown here is derived from an EMBL/GenBank/DDBJ whole genome shotgun (WGS) entry which is preliminary data.</text>
</comment>
<dbReference type="Proteomes" id="UP000013070">
    <property type="component" value="Unassembled WGS sequence"/>
</dbReference>
<name>N8WQQ5_9GAMM</name>
<feature type="transmembrane region" description="Helical" evidence="1">
    <location>
        <begin position="42"/>
        <end position="63"/>
    </location>
</feature>
<protein>
    <submittedName>
        <fullName evidence="2">Uncharacterized protein</fullName>
    </submittedName>
</protein>
<keyword evidence="1" id="KW-0472">Membrane</keyword>
<proteinExistence type="predicted"/>
<dbReference type="HOGENOM" id="CLU_1393702_0_0_6"/>
<organism evidence="2 3">
    <name type="scientific">Acinetobacter variabilis</name>
    <dbReference type="NCBI Taxonomy" id="70346"/>
    <lineage>
        <taxon>Bacteria</taxon>
        <taxon>Pseudomonadati</taxon>
        <taxon>Pseudomonadota</taxon>
        <taxon>Gammaproteobacteria</taxon>
        <taxon>Moraxellales</taxon>
        <taxon>Moraxellaceae</taxon>
        <taxon>Acinetobacter</taxon>
    </lineage>
</organism>
<sequence>MLIASNNKQHLHIYAILIFTILILSDFIALKYFNFLATPLTNYFALIISCVICIGILLYFFRLKQHGLWFPPYHWRNFRKCPKFYSLFIFPSVMISALWINLTTYPPYLYTKLTGETNSISITTQAGKFKGVRNHISYAFDTEYRHLPVMELSASEFLLYQNKPVELQLKLTTSNLGSIVHEIEEIRIQSEVE</sequence>
<evidence type="ECO:0000313" key="2">
    <source>
        <dbReference type="EMBL" id="ENU97304.1"/>
    </source>
</evidence>
<keyword evidence="3" id="KW-1185">Reference proteome</keyword>
<dbReference type="eggNOG" id="ENOG502ZNBE">
    <property type="taxonomic scope" value="Bacteria"/>
</dbReference>
<feature type="transmembrane region" description="Helical" evidence="1">
    <location>
        <begin position="84"/>
        <end position="102"/>
    </location>
</feature>
<dbReference type="PATRIC" id="fig|1217710.3.peg.3387"/>
<feature type="transmembrane region" description="Helical" evidence="1">
    <location>
        <begin position="12"/>
        <end position="30"/>
    </location>
</feature>
<dbReference type="EMBL" id="APPE01000087">
    <property type="protein sequence ID" value="ENU97304.1"/>
    <property type="molecule type" value="Genomic_DNA"/>
</dbReference>
<reference evidence="2 3" key="1">
    <citation type="submission" date="2013-02" db="EMBL/GenBank/DDBJ databases">
        <title>The Genome Sequence of Acinetobacter sp. NIPH 899.</title>
        <authorList>
            <consortium name="The Broad Institute Genome Sequencing Platform"/>
            <consortium name="The Broad Institute Genome Sequencing Center for Infectious Disease"/>
            <person name="Cerqueira G."/>
            <person name="Feldgarden M."/>
            <person name="Courvalin P."/>
            <person name="Perichon B."/>
            <person name="Grillot-Courvalin C."/>
            <person name="Clermont D."/>
            <person name="Rocha E."/>
            <person name="Yoon E.-J."/>
            <person name="Nemec A."/>
            <person name="Walker B."/>
            <person name="Young S.K."/>
            <person name="Zeng Q."/>
            <person name="Gargeya S."/>
            <person name="Fitzgerald M."/>
            <person name="Haas B."/>
            <person name="Abouelleil A."/>
            <person name="Alvarado L."/>
            <person name="Arachchi H.M."/>
            <person name="Berlin A.M."/>
            <person name="Chapman S.B."/>
            <person name="Dewar J."/>
            <person name="Goldberg J."/>
            <person name="Griggs A."/>
            <person name="Gujja S."/>
            <person name="Hansen M."/>
            <person name="Howarth C."/>
            <person name="Imamovic A."/>
            <person name="Larimer J."/>
            <person name="McCowan C."/>
            <person name="Murphy C."/>
            <person name="Neiman D."/>
            <person name="Pearson M."/>
            <person name="Priest M."/>
            <person name="Roberts A."/>
            <person name="Saif S."/>
            <person name="Shea T."/>
            <person name="Sisk P."/>
            <person name="Sykes S."/>
            <person name="Wortman J."/>
            <person name="Nusbaum C."/>
            <person name="Birren B."/>
        </authorList>
    </citation>
    <scope>NUCLEOTIDE SEQUENCE [LARGE SCALE GENOMIC DNA]</scope>
    <source>
        <strain evidence="2 3">NIPH 899</strain>
    </source>
</reference>
<keyword evidence="1" id="KW-1133">Transmembrane helix</keyword>
<dbReference type="AlphaFoldDB" id="N8WQQ5"/>
<evidence type="ECO:0000256" key="1">
    <source>
        <dbReference type="SAM" id="Phobius"/>
    </source>
</evidence>
<evidence type="ECO:0000313" key="3">
    <source>
        <dbReference type="Proteomes" id="UP000013070"/>
    </source>
</evidence>
<keyword evidence="1" id="KW-0812">Transmembrane</keyword>